<dbReference type="OrthoDB" id="1281880at2759"/>
<dbReference type="EMBL" id="JACXVP010000001">
    <property type="protein sequence ID" value="KAG5632775.1"/>
    <property type="molecule type" value="Genomic_DNA"/>
</dbReference>
<dbReference type="PANTHER" id="PTHR32212:SF373">
    <property type="entry name" value="F-BOX_LRR-REPEAT PROTEIN 25-LIKE"/>
    <property type="match status" value="1"/>
</dbReference>
<feature type="domain" description="F-box" evidence="1">
    <location>
        <begin position="7"/>
        <end position="54"/>
    </location>
</feature>
<keyword evidence="3" id="KW-1185">Reference proteome</keyword>
<dbReference type="Pfam" id="PF00646">
    <property type="entry name" value="F-box"/>
    <property type="match status" value="1"/>
</dbReference>
<evidence type="ECO:0000313" key="2">
    <source>
        <dbReference type="EMBL" id="KAG5632775.1"/>
    </source>
</evidence>
<evidence type="ECO:0000259" key="1">
    <source>
        <dbReference type="PROSITE" id="PS50181"/>
    </source>
</evidence>
<dbReference type="PANTHER" id="PTHR32212">
    <property type="entry name" value="CYCLIN-LIKE F-BOX"/>
    <property type="match status" value="1"/>
</dbReference>
<gene>
    <name evidence="2" type="ORF">H5410_004492</name>
</gene>
<dbReference type="InterPro" id="IPR036047">
    <property type="entry name" value="F-box-like_dom_sf"/>
</dbReference>
<proteinExistence type="predicted"/>
<reference evidence="2 3" key="1">
    <citation type="submission" date="2020-09" db="EMBL/GenBank/DDBJ databases">
        <title>De no assembly of potato wild relative species, Solanum commersonii.</title>
        <authorList>
            <person name="Cho K."/>
        </authorList>
    </citation>
    <scope>NUCLEOTIDE SEQUENCE [LARGE SCALE GENOMIC DNA]</scope>
    <source>
        <strain evidence="2">LZ3.2</strain>
        <tissue evidence="2">Leaf</tissue>
    </source>
</reference>
<dbReference type="AlphaFoldDB" id="A0A9J6B8K2"/>
<evidence type="ECO:0000313" key="3">
    <source>
        <dbReference type="Proteomes" id="UP000824120"/>
    </source>
</evidence>
<dbReference type="PROSITE" id="PS50181">
    <property type="entry name" value="FBOX"/>
    <property type="match status" value="1"/>
</dbReference>
<dbReference type="SMART" id="SM00256">
    <property type="entry name" value="FBOX"/>
    <property type="match status" value="1"/>
</dbReference>
<comment type="caution">
    <text evidence="2">The sequence shown here is derived from an EMBL/GenBank/DDBJ whole genome shotgun (WGS) entry which is preliminary data.</text>
</comment>
<dbReference type="Proteomes" id="UP000824120">
    <property type="component" value="Chromosome 1"/>
</dbReference>
<organism evidence="2 3">
    <name type="scientific">Solanum commersonii</name>
    <name type="common">Commerson's wild potato</name>
    <name type="synonym">Commerson's nightshade</name>
    <dbReference type="NCBI Taxonomy" id="4109"/>
    <lineage>
        <taxon>Eukaryota</taxon>
        <taxon>Viridiplantae</taxon>
        <taxon>Streptophyta</taxon>
        <taxon>Embryophyta</taxon>
        <taxon>Tracheophyta</taxon>
        <taxon>Spermatophyta</taxon>
        <taxon>Magnoliopsida</taxon>
        <taxon>eudicotyledons</taxon>
        <taxon>Gunneridae</taxon>
        <taxon>Pentapetalae</taxon>
        <taxon>asterids</taxon>
        <taxon>lamiids</taxon>
        <taxon>Solanales</taxon>
        <taxon>Solanaceae</taxon>
        <taxon>Solanoideae</taxon>
        <taxon>Solaneae</taxon>
        <taxon>Solanum</taxon>
    </lineage>
</organism>
<protein>
    <recommendedName>
        <fullName evidence="1">F-box domain-containing protein</fullName>
    </recommendedName>
</protein>
<dbReference type="Gene3D" id="1.20.1280.50">
    <property type="match status" value="1"/>
</dbReference>
<dbReference type="SUPFAM" id="SSF81383">
    <property type="entry name" value="F-box domain"/>
    <property type="match status" value="1"/>
</dbReference>
<name>A0A9J6B8K2_SOLCO</name>
<dbReference type="InterPro" id="IPR001810">
    <property type="entry name" value="F-box_dom"/>
</dbReference>
<sequence length="191" mass="21883">MAEETLDDRLSDLPDSLLLQILSLLPTKEAFTTCILSKRWQYLWTSLDSELCSLSAMKTDTLVVYLVLCIWQFKGVPIPELECKNLVLELHLEKFSLYGAAGLLRASPLVETLNLEIDNQPFDDSRCYFERKYLVKGDSIDLQSYNSSSVFPNLKNVEIVVSSGMCMMEHLSWEYIRKLFKLFVKECSGFG</sequence>
<accession>A0A9J6B8K2</accession>